<evidence type="ECO:0008006" key="5">
    <source>
        <dbReference type="Google" id="ProtNLM"/>
    </source>
</evidence>
<protein>
    <recommendedName>
        <fullName evidence="5">DUF4142 domain-containing protein</fullName>
    </recommendedName>
</protein>
<evidence type="ECO:0000313" key="4">
    <source>
        <dbReference type="Proteomes" id="UP000002432"/>
    </source>
</evidence>
<dbReference type="EMBL" id="CP000360">
    <property type="protein sequence ID" value="ABF42849.1"/>
    <property type="molecule type" value="Genomic_DNA"/>
</dbReference>
<proteinExistence type="predicted"/>
<dbReference type="EnsemblBacteria" id="ABF42849">
    <property type="protein sequence ID" value="ABF42849"/>
    <property type="gene ID" value="Acid345_3849"/>
</dbReference>
<dbReference type="PROSITE" id="PS51257">
    <property type="entry name" value="PROKAR_LIPOPROTEIN"/>
    <property type="match status" value="1"/>
</dbReference>
<feature type="chain" id="PRO_5004191099" description="DUF4142 domain-containing protein" evidence="2">
    <location>
        <begin position="23"/>
        <end position="214"/>
    </location>
</feature>
<feature type="region of interest" description="Disordered" evidence="1">
    <location>
        <begin position="164"/>
        <end position="214"/>
    </location>
</feature>
<feature type="compositionally biased region" description="Polar residues" evidence="1">
    <location>
        <begin position="205"/>
        <end position="214"/>
    </location>
</feature>
<dbReference type="HOGENOM" id="CLU_1287440_0_0_0"/>
<keyword evidence="4" id="KW-1185">Reference proteome</keyword>
<name>Q1IJV1_KORVE</name>
<dbReference type="Proteomes" id="UP000002432">
    <property type="component" value="Chromosome"/>
</dbReference>
<feature type="signal peptide" evidence="2">
    <location>
        <begin position="1"/>
        <end position="22"/>
    </location>
</feature>
<keyword evidence="2" id="KW-0732">Signal</keyword>
<dbReference type="RefSeq" id="WP_011524648.1">
    <property type="nucleotide sequence ID" value="NC_008009.1"/>
</dbReference>
<dbReference type="KEGG" id="aba:Acid345_3849"/>
<gene>
    <name evidence="3" type="ordered locus">Acid345_3849</name>
</gene>
<evidence type="ECO:0000256" key="2">
    <source>
        <dbReference type="SAM" id="SignalP"/>
    </source>
</evidence>
<evidence type="ECO:0000256" key="1">
    <source>
        <dbReference type="SAM" id="MobiDB-lite"/>
    </source>
</evidence>
<dbReference type="eggNOG" id="ENOG502ZP7P">
    <property type="taxonomic scope" value="Bacteria"/>
</dbReference>
<feature type="compositionally biased region" description="Basic and acidic residues" evidence="1">
    <location>
        <begin position="178"/>
        <end position="189"/>
    </location>
</feature>
<sequence>MSPSKSVFLCVILALASACALAQSDPSAALNSLEQTARNSVGDLQHLRVEKWKADGNVKKAAQSDSDSIQRNMTSALPELIAGVRSNPQNLNANFKLYRNLNVLYEVFARFAETAGAFGAREEYEVIAKDLDGIDSARRALADRMDTLTTSAETELTQFRSQAKSAQTAVTTAPPKKIVIDDSVQEKKPAAKKKAKPATTAPTTGDSSASSAPK</sequence>
<evidence type="ECO:0000313" key="3">
    <source>
        <dbReference type="EMBL" id="ABF42849.1"/>
    </source>
</evidence>
<dbReference type="AlphaFoldDB" id="Q1IJV1"/>
<organism evidence="3 4">
    <name type="scientific">Koribacter versatilis (strain Ellin345)</name>
    <dbReference type="NCBI Taxonomy" id="204669"/>
    <lineage>
        <taxon>Bacteria</taxon>
        <taxon>Pseudomonadati</taxon>
        <taxon>Acidobacteriota</taxon>
        <taxon>Terriglobia</taxon>
        <taxon>Terriglobales</taxon>
        <taxon>Candidatus Korobacteraceae</taxon>
        <taxon>Candidatus Korobacter</taxon>
    </lineage>
</organism>
<accession>Q1IJV1</accession>
<reference evidence="3 4" key="1">
    <citation type="journal article" date="2009" name="Appl. Environ. Microbiol.">
        <title>Three genomes from the phylum Acidobacteria provide insight into the lifestyles of these microorganisms in soils.</title>
        <authorList>
            <person name="Ward N.L."/>
            <person name="Challacombe J.F."/>
            <person name="Janssen P.H."/>
            <person name="Henrissat B."/>
            <person name="Coutinho P.M."/>
            <person name="Wu M."/>
            <person name="Xie G."/>
            <person name="Haft D.H."/>
            <person name="Sait M."/>
            <person name="Badger J."/>
            <person name="Barabote R.D."/>
            <person name="Bradley B."/>
            <person name="Brettin T.S."/>
            <person name="Brinkac L.M."/>
            <person name="Bruce D."/>
            <person name="Creasy T."/>
            <person name="Daugherty S.C."/>
            <person name="Davidsen T.M."/>
            <person name="DeBoy R.T."/>
            <person name="Detter J.C."/>
            <person name="Dodson R.J."/>
            <person name="Durkin A.S."/>
            <person name="Ganapathy A."/>
            <person name="Gwinn-Giglio M."/>
            <person name="Han C.S."/>
            <person name="Khouri H."/>
            <person name="Kiss H."/>
            <person name="Kothari S.P."/>
            <person name="Madupu R."/>
            <person name="Nelson K.E."/>
            <person name="Nelson W.C."/>
            <person name="Paulsen I."/>
            <person name="Penn K."/>
            <person name="Ren Q."/>
            <person name="Rosovitz M.J."/>
            <person name="Selengut J.D."/>
            <person name="Shrivastava S."/>
            <person name="Sullivan S.A."/>
            <person name="Tapia R."/>
            <person name="Thompson L.S."/>
            <person name="Watkins K.L."/>
            <person name="Yang Q."/>
            <person name="Yu C."/>
            <person name="Zafar N."/>
            <person name="Zhou L."/>
            <person name="Kuske C.R."/>
        </authorList>
    </citation>
    <scope>NUCLEOTIDE SEQUENCE [LARGE SCALE GENOMIC DNA]</scope>
    <source>
        <strain evidence="3 4">Ellin345</strain>
    </source>
</reference>